<evidence type="ECO:0000313" key="2">
    <source>
        <dbReference type="EMBL" id="AWB10954.1"/>
    </source>
</evidence>
<sequence length="101" mass="10985">MPRGDGTGPLGQGPMTGRGLGYCSGNTLPGFAAAGYRIGRGFFGRGRRFFCRGLGWVGLPIYSAYNNPQAEKSFLQNQLNALEKAVEVIKDRLNSIEKEKE</sequence>
<evidence type="ECO:0000313" key="3">
    <source>
        <dbReference type="Proteomes" id="UP000244792"/>
    </source>
</evidence>
<keyword evidence="3" id="KW-1185">Reference proteome</keyword>
<dbReference type="Proteomes" id="UP000244792">
    <property type="component" value="Chromosome"/>
</dbReference>
<keyword evidence="1" id="KW-0175">Coiled coil</keyword>
<dbReference type="KEGG" id="taci:TDSAC_1618"/>
<name>A0A2R4W2H4_THEAF</name>
<dbReference type="EMBL" id="CP020921">
    <property type="protein sequence ID" value="AWB10954.1"/>
    <property type="molecule type" value="Genomic_DNA"/>
</dbReference>
<evidence type="ECO:0008006" key="4">
    <source>
        <dbReference type="Google" id="ProtNLM"/>
    </source>
</evidence>
<dbReference type="AlphaFoldDB" id="A0A2R4W2H4"/>
<reference evidence="2 3" key="1">
    <citation type="submission" date="2017-04" db="EMBL/GenBank/DDBJ databases">
        <title>Genomic insights into metabolism of Thermodesulfobium acidiphilum.</title>
        <authorList>
            <person name="Toshchakov S.V."/>
            <person name="Frolov E.N."/>
            <person name="Kublanov I.V."/>
            <person name="Samarov N.I."/>
            <person name="Novikov A."/>
            <person name="Lebedinsky A.V."/>
            <person name="Bonch-Osmolovskaya E.A."/>
            <person name="Chernyh N.A."/>
        </authorList>
    </citation>
    <scope>NUCLEOTIDE SEQUENCE [LARGE SCALE GENOMIC DNA]</scope>
    <source>
        <strain evidence="2 3">3127-1</strain>
    </source>
</reference>
<dbReference type="RefSeq" id="WP_108309856.1">
    <property type="nucleotide sequence ID" value="NZ_CP020921.1"/>
</dbReference>
<evidence type="ECO:0000256" key="1">
    <source>
        <dbReference type="SAM" id="Coils"/>
    </source>
</evidence>
<organism evidence="2 3">
    <name type="scientific">Thermodesulfobium acidiphilum</name>
    <dbReference type="NCBI Taxonomy" id="1794699"/>
    <lineage>
        <taxon>Bacteria</taxon>
        <taxon>Pseudomonadati</taxon>
        <taxon>Thermodesulfobiota</taxon>
        <taxon>Thermodesulfobiia</taxon>
        <taxon>Thermodesulfobiales</taxon>
        <taxon>Thermodesulfobiaceae</taxon>
        <taxon>Thermodesulfobium</taxon>
    </lineage>
</organism>
<protein>
    <recommendedName>
        <fullName evidence="4">DUF5320 domain-containing protein</fullName>
    </recommendedName>
</protein>
<accession>A0A2R4W2H4</accession>
<proteinExistence type="predicted"/>
<dbReference type="OrthoDB" id="9815278at2"/>
<dbReference type="InterPro" id="IPR035205">
    <property type="entry name" value="DUF5320"/>
</dbReference>
<gene>
    <name evidence="2" type="ORF">TDSAC_1618</name>
</gene>
<dbReference type="Pfam" id="PF17253">
    <property type="entry name" value="DUF5320"/>
    <property type="match status" value="1"/>
</dbReference>
<feature type="coiled-coil region" evidence="1">
    <location>
        <begin position="72"/>
        <end position="99"/>
    </location>
</feature>